<comment type="pathway">
    <text evidence="1">Protein modification; protein glycosylation.</text>
</comment>
<dbReference type="Proteomes" id="UP000515733">
    <property type="component" value="Chromosome"/>
</dbReference>
<dbReference type="PANTHER" id="PTHR44835:SF1">
    <property type="entry name" value="PROTEIN O-GLCNAC TRANSFERASE"/>
    <property type="match status" value="1"/>
</dbReference>
<dbReference type="InterPro" id="IPR029489">
    <property type="entry name" value="OGT/SEC/SPY_C"/>
</dbReference>
<comment type="similarity">
    <text evidence="2">Belongs to the glycosyltransferase 41 family. O-GlcNAc transferase subfamily.</text>
</comment>
<keyword evidence="6" id="KW-0677">Repeat</keyword>
<dbReference type="GO" id="GO:0008757">
    <property type="term" value="F:S-adenosylmethionine-dependent methyltransferase activity"/>
    <property type="evidence" value="ECO:0007669"/>
    <property type="project" value="InterPro"/>
</dbReference>
<accession>A0A6S6YU81</accession>
<dbReference type="InterPro" id="IPR051939">
    <property type="entry name" value="Glycosyltr_41/O-GlcNAc_trsf"/>
</dbReference>
<dbReference type="AlphaFoldDB" id="A0A6S6YU81"/>
<evidence type="ECO:0000256" key="8">
    <source>
        <dbReference type="PROSITE-ProRule" id="PRU00339"/>
    </source>
</evidence>
<proteinExistence type="inferred from homology"/>
<evidence type="ECO:0000313" key="11">
    <source>
        <dbReference type="EMBL" id="CAB1371012.1"/>
    </source>
</evidence>
<feature type="domain" description="Methyltransferase type 11" evidence="9">
    <location>
        <begin position="562"/>
        <end position="612"/>
    </location>
</feature>
<dbReference type="Pfam" id="PF08241">
    <property type="entry name" value="Methyltransf_11"/>
    <property type="match status" value="1"/>
</dbReference>
<evidence type="ECO:0000259" key="9">
    <source>
        <dbReference type="Pfam" id="PF08241"/>
    </source>
</evidence>
<keyword evidence="7 8" id="KW-0802">TPR repeat</keyword>
<evidence type="ECO:0000256" key="7">
    <source>
        <dbReference type="ARBA" id="ARBA00022803"/>
    </source>
</evidence>
<dbReference type="InterPro" id="IPR013216">
    <property type="entry name" value="Methyltransf_11"/>
</dbReference>
<reference evidence="11 12" key="1">
    <citation type="submission" date="2020-03" db="EMBL/GenBank/DDBJ databases">
        <authorList>
            <consortium name="Genoscope - CEA"/>
            <person name="William W."/>
        </authorList>
    </citation>
    <scope>NUCLEOTIDE SEQUENCE [LARGE SCALE GENOMIC DNA]</scope>
    <source>
        <strain evidence="12">DSM 16959</strain>
    </source>
</reference>
<keyword evidence="12" id="KW-1185">Reference proteome</keyword>
<evidence type="ECO:0000256" key="5">
    <source>
        <dbReference type="ARBA" id="ARBA00022679"/>
    </source>
</evidence>
<dbReference type="PROSITE" id="PS50005">
    <property type="entry name" value="TPR"/>
    <property type="match status" value="1"/>
</dbReference>
<dbReference type="Gene3D" id="3.40.50.11380">
    <property type="match status" value="1"/>
</dbReference>
<dbReference type="GO" id="GO:0097363">
    <property type="term" value="F:protein O-acetylglucosaminyltransferase activity"/>
    <property type="evidence" value="ECO:0007669"/>
    <property type="project" value="UniProtKB-EC"/>
</dbReference>
<dbReference type="EMBL" id="LR778301">
    <property type="protein sequence ID" value="CAB1371012.1"/>
    <property type="molecule type" value="Genomic_DNA"/>
</dbReference>
<evidence type="ECO:0000259" key="10">
    <source>
        <dbReference type="Pfam" id="PF13844"/>
    </source>
</evidence>
<dbReference type="EC" id="2.4.1.255" evidence="3"/>
<dbReference type="InterPro" id="IPR029063">
    <property type="entry name" value="SAM-dependent_MTases_sf"/>
</dbReference>
<dbReference type="KEGG" id="doe:DENOEST_3858"/>
<evidence type="ECO:0000256" key="1">
    <source>
        <dbReference type="ARBA" id="ARBA00004922"/>
    </source>
</evidence>
<dbReference type="SUPFAM" id="SSF53756">
    <property type="entry name" value="UDP-Glycosyltransferase/glycogen phosphorylase"/>
    <property type="match status" value="1"/>
</dbReference>
<dbReference type="SUPFAM" id="SSF53335">
    <property type="entry name" value="S-adenosyl-L-methionine-dependent methyltransferases"/>
    <property type="match status" value="1"/>
</dbReference>
<evidence type="ECO:0000256" key="2">
    <source>
        <dbReference type="ARBA" id="ARBA00005386"/>
    </source>
</evidence>
<dbReference type="InterPro" id="IPR011990">
    <property type="entry name" value="TPR-like_helical_dom_sf"/>
</dbReference>
<name>A0A6S6YU81_9PROT</name>
<dbReference type="PANTHER" id="PTHR44835">
    <property type="entry name" value="UDP-N-ACETYLGLUCOSAMINE--PEPTIDE N-ACETYLGLUCOSAMINYLTRANSFERASE SPINDLY-RELATED"/>
    <property type="match status" value="1"/>
</dbReference>
<feature type="domain" description="O-GlcNAc transferase C-terminal" evidence="10">
    <location>
        <begin position="321"/>
        <end position="498"/>
    </location>
</feature>
<dbReference type="Pfam" id="PF13844">
    <property type="entry name" value="Glyco_transf_41"/>
    <property type="match status" value="2"/>
</dbReference>
<sequence length="719" mass="79701">MLHSARAFALSGRFQDLTATCRILVRDFRKDEQVLQETGGLLLNAGYLTDAADCFKQAQSLTPKDIASQINLANVCREMGLHAETRRRYAALLEQAPHHPVVRRNALVCQEYDGEIGDDARLIQAKTWGAWAIAQAGGARPRPAMSALTHRRLRIGYVSADFCQHTVGLFVKEVLARHEPERITVFAYSAGPVDDWVTATIRRYCKFIDVRHLDDQRLAEKIRVDQIDVLVDLSGHTAGSKLTVFAHRPAPVQVSWLGYFATTGLSTLDAVLLDEWHAPPGIETQFVEPILRLSGGRFCYQPVPWAPFDVAPPPFEENGYITFGCFNNTAKLNDGVFDVWAKVLTAVPNSRLLLKWRTFNDEPLCQSIQTAFCERGIEAERVELRGPSFHADLLKEYGDIDIALDPFPFTGGLTSCESLWMGVPVVTWPQGRVVSRQTYAFLCAIGLAELAAQDAEDYVRIAASLAGDRQRLIDLRRSLRQRMRDSSLMDVTGFTRNLEGILVSLYRSIEAQEKQKIMTSKTILHVGTGHRDNGAKLPAAFRSSGWTELRLDIDPCNEPDIIGSMQEMSAVADNSIDAIYSAHNIEHVYAHEVPVVLKEFLRVLKPEGYAVITCPDLQSVCAWVAEDKLTEAAYQSPAGPITPLDILYGHGAALAAGHEYMAHKSGFTLKSLTQALQSAGFRTIAGRRRESALDLWVVATKAPMEEGAVRELAEGIFPT</sequence>
<dbReference type="InterPro" id="IPR019734">
    <property type="entry name" value="TPR_rpt"/>
</dbReference>
<organism evidence="11 12">
    <name type="scientific">Denitratisoma oestradiolicum</name>
    <dbReference type="NCBI Taxonomy" id="311182"/>
    <lineage>
        <taxon>Bacteria</taxon>
        <taxon>Pseudomonadati</taxon>
        <taxon>Pseudomonadota</taxon>
        <taxon>Betaproteobacteria</taxon>
        <taxon>Nitrosomonadales</taxon>
        <taxon>Sterolibacteriaceae</taxon>
        <taxon>Denitratisoma</taxon>
    </lineage>
</organism>
<dbReference type="Gene3D" id="1.25.40.10">
    <property type="entry name" value="Tetratricopeptide repeat domain"/>
    <property type="match status" value="1"/>
</dbReference>
<evidence type="ECO:0000256" key="6">
    <source>
        <dbReference type="ARBA" id="ARBA00022737"/>
    </source>
</evidence>
<dbReference type="SUPFAM" id="SSF48452">
    <property type="entry name" value="TPR-like"/>
    <property type="match status" value="1"/>
</dbReference>
<keyword evidence="4" id="KW-0328">Glycosyltransferase</keyword>
<gene>
    <name evidence="11" type="ORF">DENOEST_3858</name>
</gene>
<evidence type="ECO:0000256" key="3">
    <source>
        <dbReference type="ARBA" id="ARBA00011970"/>
    </source>
</evidence>
<keyword evidence="5" id="KW-0808">Transferase</keyword>
<dbReference type="Gene3D" id="3.40.50.150">
    <property type="entry name" value="Vaccinia Virus protein VP39"/>
    <property type="match status" value="1"/>
</dbReference>
<dbReference type="Gene3D" id="3.40.50.2000">
    <property type="entry name" value="Glycogen Phosphorylase B"/>
    <property type="match status" value="1"/>
</dbReference>
<feature type="repeat" description="TPR" evidence="8">
    <location>
        <begin position="32"/>
        <end position="65"/>
    </location>
</feature>
<feature type="domain" description="O-GlcNAc transferase C-terminal" evidence="10">
    <location>
        <begin position="148"/>
        <end position="289"/>
    </location>
</feature>
<evidence type="ECO:0000256" key="4">
    <source>
        <dbReference type="ARBA" id="ARBA00022676"/>
    </source>
</evidence>
<evidence type="ECO:0000313" key="12">
    <source>
        <dbReference type="Proteomes" id="UP000515733"/>
    </source>
</evidence>
<protein>
    <recommendedName>
        <fullName evidence="3">protein O-GlcNAc transferase</fullName>
        <ecNumber evidence="3">2.4.1.255</ecNumber>
    </recommendedName>
</protein>
<dbReference type="CDD" id="cd02440">
    <property type="entry name" value="AdoMet_MTases"/>
    <property type="match status" value="1"/>
</dbReference>